<protein>
    <submittedName>
        <fullName evidence="1">Uncharacterized protein</fullName>
    </submittedName>
</protein>
<name>A0A6J5H8I3_9BURK</name>
<gene>
    <name evidence="1" type="ORF">LMG28688_07286</name>
</gene>
<dbReference type="AlphaFoldDB" id="A0A6J5H8I3"/>
<sequence>MPGSVIVLLPTVIASEATTKNQPPDIDIIMFQMRPGIENGTSSFQKRCQPVR</sequence>
<dbReference type="EMBL" id="CADIKL010000121">
    <property type="protein sequence ID" value="CAB3810698.1"/>
    <property type="molecule type" value="Genomic_DNA"/>
</dbReference>
<evidence type="ECO:0000313" key="2">
    <source>
        <dbReference type="Proteomes" id="UP000494119"/>
    </source>
</evidence>
<keyword evidence="2" id="KW-1185">Reference proteome</keyword>
<organism evidence="1 2">
    <name type="scientific">Paraburkholderia caffeinitolerans</name>
    <dbReference type="NCBI Taxonomy" id="1723730"/>
    <lineage>
        <taxon>Bacteria</taxon>
        <taxon>Pseudomonadati</taxon>
        <taxon>Pseudomonadota</taxon>
        <taxon>Betaproteobacteria</taxon>
        <taxon>Burkholderiales</taxon>
        <taxon>Burkholderiaceae</taxon>
        <taxon>Paraburkholderia</taxon>
    </lineage>
</organism>
<reference evidence="1 2" key="1">
    <citation type="submission" date="2020-04" db="EMBL/GenBank/DDBJ databases">
        <authorList>
            <person name="De Canck E."/>
        </authorList>
    </citation>
    <scope>NUCLEOTIDE SEQUENCE [LARGE SCALE GENOMIC DNA]</scope>
    <source>
        <strain evidence="1 2">LMG 28688</strain>
    </source>
</reference>
<proteinExistence type="predicted"/>
<evidence type="ECO:0000313" key="1">
    <source>
        <dbReference type="EMBL" id="CAB3810698.1"/>
    </source>
</evidence>
<dbReference type="Proteomes" id="UP000494119">
    <property type="component" value="Unassembled WGS sequence"/>
</dbReference>
<accession>A0A6J5H8I3</accession>